<evidence type="ECO:0000313" key="3">
    <source>
        <dbReference type="EMBL" id="KRM68254.1"/>
    </source>
</evidence>
<evidence type="ECO:0000256" key="1">
    <source>
        <dbReference type="ARBA" id="ARBA00022801"/>
    </source>
</evidence>
<name>A0A0R2AM56_9LACO</name>
<sequence length="273" mass="30679">MGGYKNMKIIKESVRENSNAFMQGYIRNADAESGHFKYPAVIIVPGGSYTHIPINQAESFALTYSAQGYQSFFLRYTFESEATPLLPNPLIELANTIKMIKENAVEWNIDEDKIVIAGFSIGGHIVSLFNDLYDSTWFRDIAKIDDASQIKPAATILGYPVINLKLGFPNDEEKIANWIDNDIEMAADEHVTQTNVPTFIWATTDDPVVPSMNAIKYAEKLNENSVDNELHLFHHGPHGLALANDLTAWNDASNDSHVAKWFQLSNEWLKEIL</sequence>
<gene>
    <name evidence="3" type="ORF">FD06_GL001275</name>
</gene>
<dbReference type="PANTHER" id="PTHR48081">
    <property type="entry name" value="AB HYDROLASE SUPERFAMILY PROTEIN C4A8.06C"/>
    <property type="match status" value="1"/>
</dbReference>
<protein>
    <submittedName>
        <fullName evidence="3">Esterase lipase</fullName>
    </submittedName>
</protein>
<dbReference type="Proteomes" id="UP000052012">
    <property type="component" value="Unassembled WGS sequence"/>
</dbReference>
<dbReference type="Gene3D" id="3.40.50.1820">
    <property type="entry name" value="alpha/beta hydrolase"/>
    <property type="match status" value="1"/>
</dbReference>
<evidence type="ECO:0000313" key="4">
    <source>
        <dbReference type="Proteomes" id="UP000052012"/>
    </source>
</evidence>
<accession>A0A0R2AM56</accession>
<proteinExistence type="predicted"/>
<keyword evidence="1" id="KW-0378">Hydrolase</keyword>
<keyword evidence="4" id="KW-1185">Reference proteome</keyword>
<dbReference type="InterPro" id="IPR029058">
    <property type="entry name" value="AB_hydrolase_fold"/>
</dbReference>
<dbReference type="GO" id="GO:0016787">
    <property type="term" value="F:hydrolase activity"/>
    <property type="evidence" value="ECO:0007669"/>
    <property type="project" value="UniProtKB-KW"/>
</dbReference>
<dbReference type="PATRIC" id="fig|1423781.4.peg.1321"/>
<evidence type="ECO:0000259" key="2">
    <source>
        <dbReference type="Pfam" id="PF20434"/>
    </source>
</evidence>
<dbReference type="STRING" id="1423781.FD06_GL001275"/>
<dbReference type="Pfam" id="PF20434">
    <property type="entry name" value="BD-FAE"/>
    <property type="match status" value="1"/>
</dbReference>
<dbReference type="AlphaFoldDB" id="A0A0R2AM56"/>
<organism evidence="3 4">
    <name type="scientific">Apilactobacillus ozensis DSM 23829 = JCM 17196</name>
    <dbReference type="NCBI Taxonomy" id="1423781"/>
    <lineage>
        <taxon>Bacteria</taxon>
        <taxon>Bacillati</taxon>
        <taxon>Bacillota</taxon>
        <taxon>Bacilli</taxon>
        <taxon>Lactobacillales</taxon>
        <taxon>Lactobacillaceae</taxon>
        <taxon>Apilactobacillus</taxon>
    </lineage>
</organism>
<feature type="domain" description="BD-FAE-like" evidence="2">
    <location>
        <begin position="36"/>
        <end position="221"/>
    </location>
</feature>
<dbReference type="PANTHER" id="PTHR48081:SF6">
    <property type="entry name" value="PEPTIDASE S9 PROLYL OLIGOPEPTIDASE CATALYTIC DOMAIN-CONTAINING PROTEIN"/>
    <property type="match status" value="1"/>
</dbReference>
<dbReference type="SUPFAM" id="SSF53474">
    <property type="entry name" value="alpha/beta-Hydrolases"/>
    <property type="match status" value="1"/>
</dbReference>
<dbReference type="InterPro" id="IPR049492">
    <property type="entry name" value="BD-FAE-like_dom"/>
</dbReference>
<reference evidence="3 4" key="1">
    <citation type="journal article" date="2015" name="Genome Announc.">
        <title>Expanding the biotechnology potential of lactobacilli through comparative genomics of 213 strains and associated genera.</title>
        <authorList>
            <person name="Sun Z."/>
            <person name="Harris H.M."/>
            <person name="McCann A."/>
            <person name="Guo C."/>
            <person name="Argimon S."/>
            <person name="Zhang W."/>
            <person name="Yang X."/>
            <person name="Jeffery I.B."/>
            <person name="Cooney J.C."/>
            <person name="Kagawa T.F."/>
            <person name="Liu W."/>
            <person name="Song Y."/>
            <person name="Salvetti E."/>
            <person name="Wrobel A."/>
            <person name="Rasinkangas P."/>
            <person name="Parkhill J."/>
            <person name="Rea M.C."/>
            <person name="O'Sullivan O."/>
            <person name="Ritari J."/>
            <person name="Douillard F.P."/>
            <person name="Paul Ross R."/>
            <person name="Yang R."/>
            <person name="Briner A.E."/>
            <person name="Felis G.E."/>
            <person name="de Vos W.M."/>
            <person name="Barrangou R."/>
            <person name="Klaenhammer T.R."/>
            <person name="Caufield P.W."/>
            <person name="Cui Y."/>
            <person name="Zhang H."/>
            <person name="O'Toole P.W."/>
        </authorList>
    </citation>
    <scope>NUCLEOTIDE SEQUENCE [LARGE SCALE GENOMIC DNA]</scope>
    <source>
        <strain evidence="3 4">DSM 23829</strain>
    </source>
</reference>
<dbReference type="EMBL" id="AYYQ01000029">
    <property type="protein sequence ID" value="KRM68254.1"/>
    <property type="molecule type" value="Genomic_DNA"/>
</dbReference>
<comment type="caution">
    <text evidence="3">The sequence shown here is derived from an EMBL/GenBank/DDBJ whole genome shotgun (WGS) entry which is preliminary data.</text>
</comment>
<dbReference type="InterPro" id="IPR050300">
    <property type="entry name" value="GDXG_lipolytic_enzyme"/>
</dbReference>